<evidence type="ECO:0000256" key="1">
    <source>
        <dbReference type="SAM" id="Phobius"/>
    </source>
</evidence>
<dbReference type="RefSeq" id="WP_106762054.1">
    <property type="nucleotide sequence ID" value="NZ_PXNP01000042.1"/>
</dbReference>
<proteinExistence type="predicted"/>
<name>A0A2T1KGP9_9GAMM</name>
<evidence type="ECO:0000313" key="3">
    <source>
        <dbReference type="Proteomes" id="UP000239866"/>
    </source>
</evidence>
<evidence type="ECO:0000313" key="2">
    <source>
        <dbReference type="EMBL" id="PSF09230.1"/>
    </source>
</evidence>
<dbReference type="OrthoDB" id="5861801at2"/>
<feature type="transmembrane region" description="Helical" evidence="1">
    <location>
        <begin position="237"/>
        <end position="256"/>
    </location>
</feature>
<reference evidence="2 3" key="1">
    <citation type="submission" date="2018-03" db="EMBL/GenBank/DDBJ databases">
        <title>Marinobacter brunus sp. nov., a marine bacterium of Gamma-proteobacteria isolated from the surface seawater of the South China Sea.</title>
        <authorList>
            <person name="Cheng H."/>
            <person name="Wu Y.-H."/>
            <person name="Xamxidin M."/>
            <person name="Xu X.-W."/>
        </authorList>
    </citation>
    <scope>NUCLEOTIDE SEQUENCE [LARGE SCALE GENOMIC DNA]</scope>
    <source>
        <strain evidence="2 3">NH169-3</strain>
    </source>
</reference>
<accession>A0A2T1KGP9</accession>
<keyword evidence="1" id="KW-1133">Transmembrane helix</keyword>
<sequence length="269" mass="31515">MNRYQQYFCRSQLSKALRKQCPDRIPRSGDDGKSINCFSIRFDQGDKPYLLVEAVEGNQVICREWDGNSYSIDRRVNLSALDSNSLSITHYYGLSSVQYNGLWDVVVGRAIRLQYLKIHVHRTVNWLDQYFFNKKKLVTKQRMDLVKFLWSLKLQGQDEVDAFNLMGQLYSLKWILHPEGQDQKQKVKAFLDSLADTGELEPRQNGKYRISGFTLKAIEEYEEQERRHTDHVKIQRWALFLTLAIVVFTAIQAEIIKIPTLMDLTALWK</sequence>
<comment type="caution">
    <text evidence="2">The sequence shown here is derived from an EMBL/GenBank/DDBJ whole genome shotgun (WGS) entry which is preliminary data.</text>
</comment>
<keyword evidence="1" id="KW-0812">Transmembrane</keyword>
<organism evidence="2 3">
    <name type="scientific">Marinobacter fuscus</name>
    <dbReference type="NCBI Taxonomy" id="2109942"/>
    <lineage>
        <taxon>Bacteria</taxon>
        <taxon>Pseudomonadati</taxon>
        <taxon>Pseudomonadota</taxon>
        <taxon>Gammaproteobacteria</taxon>
        <taxon>Pseudomonadales</taxon>
        <taxon>Marinobacteraceae</taxon>
        <taxon>Marinobacter</taxon>
    </lineage>
</organism>
<keyword evidence="1" id="KW-0472">Membrane</keyword>
<gene>
    <name evidence="2" type="ORF">C7H09_08025</name>
</gene>
<dbReference type="AlphaFoldDB" id="A0A2T1KGP9"/>
<keyword evidence="3" id="KW-1185">Reference proteome</keyword>
<dbReference type="EMBL" id="PXNP01000042">
    <property type="protein sequence ID" value="PSF09230.1"/>
    <property type="molecule type" value="Genomic_DNA"/>
</dbReference>
<protein>
    <submittedName>
        <fullName evidence="2">Uncharacterized protein</fullName>
    </submittedName>
</protein>
<dbReference type="Proteomes" id="UP000239866">
    <property type="component" value="Unassembled WGS sequence"/>
</dbReference>